<name>A0ACB9NJ76_BAUVA</name>
<evidence type="ECO:0000313" key="1">
    <source>
        <dbReference type="EMBL" id="KAI4336413.1"/>
    </source>
</evidence>
<keyword evidence="2" id="KW-1185">Reference proteome</keyword>
<organism evidence="1 2">
    <name type="scientific">Bauhinia variegata</name>
    <name type="common">Purple orchid tree</name>
    <name type="synonym">Phanera variegata</name>
    <dbReference type="NCBI Taxonomy" id="167791"/>
    <lineage>
        <taxon>Eukaryota</taxon>
        <taxon>Viridiplantae</taxon>
        <taxon>Streptophyta</taxon>
        <taxon>Embryophyta</taxon>
        <taxon>Tracheophyta</taxon>
        <taxon>Spermatophyta</taxon>
        <taxon>Magnoliopsida</taxon>
        <taxon>eudicotyledons</taxon>
        <taxon>Gunneridae</taxon>
        <taxon>Pentapetalae</taxon>
        <taxon>rosids</taxon>
        <taxon>fabids</taxon>
        <taxon>Fabales</taxon>
        <taxon>Fabaceae</taxon>
        <taxon>Cercidoideae</taxon>
        <taxon>Cercideae</taxon>
        <taxon>Bauhiniinae</taxon>
        <taxon>Bauhinia</taxon>
    </lineage>
</organism>
<protein>
    <submittedName>
        <fullName evidence="1">Uncharacterized protein</fullName>
    </submittedName>
</protein>
<dbReference type="Proteomes" id="UP000828941">
    <property type="component" value="Chromosome 6"/>
</dbReference>
<accession>A0ACB9NJ76</accession>
<evidence type="ECO:0000313" key="2">
    <source>
        <dbReference type="Proteomes" id="UP000828941"/>
    </source>
</evidence>
<proteinExistence type="predicted"/>
<gene>
    <name evidence="1" type="ORF">L6164_014944</name>
</gene>
<reference evidence="1 2" key="1">
    <citation type="journal article" date="2022" name="DNA Res.">
        <title>Chromosomal-level genome assembly of the orchid tree Bauhinia variegata (Leguminosae; Cercidoideae) supports the allotetraploid origin hypothesis of Bauhinia.</title>
        <authorList>
            <person name="Zhong Y."/>
            <person name="Chen Y."/>
            <person name="Zheng D."/>
            <person name="Pang J."/>
            <person name="Liu Y."/>
            <person name="Luo S."/>
            <person name="Meng S."/>
            <person name="Qian L."/>
            <person name="Wei D."/>
            <person name="Dai S."/>
            <person name="Zhou R."/>
        </authorList>
    </citation>
    <scope>NUCLEOTIDE SEQUENCE [LARGE SCALE GENOMIC DNA]</scope>
    <source>
        <strain evidence="1">BV-YZ2020</strain>
    </source>
</reference>
<comment type="caution">
    <text evidence="1">The sequence shown here is derived from an EMBL/GenBank/DDBJ whole genome shotgun (WGS) entry which is preliminary data.</text>
</comment>
<dbReference type="EMBL" id="CM039431">
    <property type="protein sequence ID" value="KAI4336413.1"/>
    <property type="molecule type" value="Genomic_DNA"/>
</dbReference>
<sequence length="285" mass="32188">MKEKHKVMILKFTSSEYKHVVPHPEGSMLIVSIVEFDKCQPASIFCYVAPEPSLDRNCAKAFPSVIYEDYRESAAASNGLPLSGWWTVTELCWTALYYLNTLLLVLYCYLCSAIMAFRSTMGRWKTLMSNGIRGGSKASAYATSTTPKMKAYAPTVDYGYAQQHQQGKSSRPVKGDYVPVYVAIGMIALSTSLGLHTAWQQLRHSPTVRVKKQRRETLPEVVEPEHVVEESEKFLNKSFFRKVAHVQEYYNPEKQVIPDPIRKDAYAHPPRVETLKSVGVDPAQV</sequence>